<comment type="caution">
    <text evidence="1">The sequence shown here is derived from an EMBL/GenBank/DDBJ whole genome shotgun (WGS) entry which is preliminary data.</text>
</comment>
<dbReference type="Proteomes" id="UP000024635">
    <property type="component" value="Unassembled WGS sequence"/>
</dbReference>
<dbReference type="EMBL" id="JARK01001454">
    <property type="protein sequence ID" value="EYB99989.1"/>
    <property type="molecule type" value="Genomic_DNA"/>
</dbReference>
<gene>
    <name evidence="1" type="primary">Acey_s0118.g712</name>
    <name evidence="1" type="ORF">Y032_0118g712</name>
</gene>
<proteinExistence type="predicted"/>
<keyword evidence="2" id="KW-1185">Reference proteome</keyword>
<name>A0A016TBI1_9BILA</name>
<protein>
    <submittedName>
        <fullName evidence="1">Uncharacterized protein</fullName>
    </submittedName>
</protein>
<accession>A0A016TBI1</accession>
<organism evidence="1 2">
    <name type="scientific">Ancylostoma ceylanicum</name>
    <dbReference type="NCBI Taxonomy" id="53326"/>
    <lineage>
        <taxon>Eukaryota</taxon>
        <taxon>Metazoa</taxon>
        <taxon>Ecdysozoa</taxon>
        <taxon>Nematoda</taxon>
        <taxon>Chromadorea</taxon>
        <taxon>Rhabditida</taxon>
        <taxon>Rhabditina</taxon>
        <taxon>Rhabditomorpha</taxon>
        <taxon>Strongyloidea</taxon>
        <taxon>Ancylostomatidae</taxon>
        <taxon>Ancylostomatinae</taxon>
        <taxon>Ancylostoma</taxon>
    </lineage>
</organism>
<reference evidence="2" key="1">
    <citation type="journal article" date="2015" name="Nat. Genet.">
        <title>The genome and transcriptome of the zoonotic hookworm Ancylostoma ceylanicum identify infection-specific gene families.</title>
        <authorList>
            <person name="Schwarz E.M."/>
            <person name="Hu Y."/>
            <person name="Antoshechkin I."/>
            <person name="Miller M.M."/>
            <person name="Sternberg P.W."/>
            <person name="Aroian R.V."/>
        </authorList>
    </citation>
    <scope>NUCLEOTIDE SEQUENCE</scope>
    <source>
        <strain evidence="2">HY135</strain>
    </source>
</reference>
<sequence>MPLPTNHNIEFFQISALIKVNIIDVLYKQAKLPSIHRQVLKNLTRRRSSNRFSGLLDMSSVRLLVLVTLLVTLTTIVDSSNDCDKRCGDLSLFLKSLCYMQCYPVKVLKDLFCPE</sequence>
<evidence type="ECO:0000313" key="1">
    <source>
        <dbReference type="EMBL" id="EYB99989.1"/>
    </source>
</evidence>
<dbReference type="AlphaFoldDB" id="A0A016TBI1"/>
<evidence type="ECO:0000313" key="2">
    <source>
        <dbReference type="Proteomes" id="UP000024635"/>
    </source>
</evidence>